<dbReference type="Proteomes" id="UP000297149">
    <property type="component" value="Chromosome"/>
</dbReference>
<dbReference type="SUPFAM" id="SSF56349">
    <property type="entry name" value="DNA breaking-rejoining enzymes"/>
    <property type="match status" value="1"/>
</dbReference>
<evidence type="ECO:0000313" key="3">
    <source>
        <dbReference type="EMBL" id="QCD42824.1"/>
    </source>
</evidence>
<keyword evidence="1" id="KW-0233">DNA recombination</keyword>
<evidence type="ECO:0000313" key="4">
    <source>
        <dbReference type="Proteomes" id="UP000297149"/>
    </source>
</evidence>
<dbReference type="GO" id="GO:0003677">
    <property type="term" value="F:DNA binding"/>
    <property type="evidence" value="ECO:0007669"/>
    <property type="project" value="InterPro"/>
</dbReference>
<dbReference type="InterPro" id="IPR025269">
    <property type="entry name" value="SAM-like_dom"/>
</dbReference>
<dbReference type="GO" id="GO:0006310">
    <property type="term" value="P:DNA recombination"/>
    <property type="evidence" value="ECO:0007669"/>
    <property type="project" value="UniProtKB-KW"/>
</dbReference>
<dbReference type="GO" id="GO:0015074">
    <property type="term" value="P:DNA integration"/>
    <property type="evidence" value="ECO:0007669"/>
    <property type="project" value="InterPro"/>
</dbReference>
<dbReference type="AlphaFoldDB" id="A0A4P7W489"/>
<dbReference type="EMBL" id="CP039396">
    <property type="protein sequence ID" value="QCD42824.1"/>
    <property type="molecule type" value="Genomic_DNA"/>
</dbReference>
<sequence length="420" mass="48549">MITINYQMFGNKGFQLRLRLYQDGETKFINVTKLLKGSIQKRHWNQKKQLFIPSCPFSDENNSILVQFRQKYDEAAINWTGSVFGMIAAMETARQDNAGTPTVSQFIQSVIDDLNKRKHSDGTTKGSFEVYQKCERRLQEFCKAKKIKYEKLLITELTPGFIDSTFEWIEKSRAGKGKNYVSTMLHSIIVKAEKAGHLKFEDFKDCSWWKKKRGSAHKFNTLTEKQCQQFANLDLAEVSTSPLNELYRDFCLFILYTGQSACDAISLRYSDIQKIGGISHFVFKRRKISEKQSVPCSVPINQELDRIMLRWRQYSKDGYIFPIRNKEKLKTQTTNNGDIKHFIGKLNYWLKKVGKAIGCSFPLHTYTFRHTAITHYISKGVPVIYVANMMGTSVDNCEKIYYNNQGDASSRNKVLAAMKF</sequence>
<feature type="domain" description="Tyr recombinase" evidence="2">
    <location>
        <begin position="217"/>
        <end position="415"/>
    </location>
</feature>
<dbReference type="KEGG" id="ddb:E7747_11320"/>
<dbReference type="PROSITE" id="PS51898">
    <property type="entry name" value="TYR_RECOMBINASE"/>
    <property type="match status" value="1"/>
</dbReference>
<organism evidence="3 4">
    <name type="scientific">Duncaniella dubosii</name>
    <dbReference type="NCBI Taxonomy" id="2518971"/>
    <lineage>
        <taxon>Bacteria</taxon>
        <taxon>Pseudomonadati</taxon>
        <taxon>Bacteroidota</taxon>
        <taxon>Bacteroidia</taxon>
        <taxon>Bacteroidales</taxon>
        <taxon>Muribaculaceae</taxon>
        <taxon>Duncaniella</taxon>
    </lineage>
</organism>
<reference evidence="4" key="1">
    <citation type="submission" date="2019-02" db="EMBL/GenBank/DDBJ databases">
        <title>Isolation and identification of novel species under the genus Muribaculum.</title>
        <authorList>
            <person name="Miyake S."/>
            <person name="Ding Y."/>
            <person name="Low A."/>
            <person name="Soh M."/>
            <person name="Seedorf H."/>
        </authorList>
    </citation>
    <scope>NUCLEOTIDE SEQUENCE [LARGE SCALE GENOMIC DNA]</scope>
    <source>
        <strain evidence="4">H5</strain>
    </source>
</reference>
<keyword evidence="4" id="KW-1185">Reference proteome</keyword>
<dbReference type="PANTHER" id="PTHR30349">
    <property type="entry name" value="PHAGE INTEGRASE-RELATED"/>
    <property type="match status" value="1"/>
</dbReference>
<dbReference type="RefSeq" id="WP_136416036.1">
    <property type="nucleotide sequence ID" value="NZ_CP039396.1"/>
</dbReference>
<dbReference type="Gene3D" id="1.10.443.10">
    <property type="entry name" value="Intergrase catalytic core"/>
    <property type="match status" value="1"/>
</dbReference>
<name>A0A4P7W489_9BACT</name>
<evidence type="ECO:0000256" key="1">
    <source>
        <dbReference type="ARBA" id="ARBA00023172"/>
    </source>
</evidence>
<dbReference type="InterPro" id="IPR002104">
    <property type="entry name" value="Integrase_catalytic"/>
</dbReference>
<accession>A0A4P7W489</accession>
<protein>
    <recommendedName>
        <fullName evidence="2">Tyr recombinase domain-containing protein</fullName>
    </recommendedName>
</protein>
<proteinExistence type="predicted"/>
<dbReference type="InterPro" id="IPR013762">
    <property type="entry name" value="Integrase-like_cat_sf"/>
</dbReference>
<gene>
    <name evidence="3" type="ORF">E7747_11320</name>
</gene>
<dbReference type="InterPro" id="IPR050090">
    <property type="entry name" value="Tyrosine_recombinase_XerCD"/>
</dbReference>
<dbReference type="InterPro" id="IPR011010">
    <property type="entry name" value="DNA_brk_join_enz"/>
</dbReference>
<evidence type="ECO:0000259" key="2">
    <source>
        <dbReference type="PROSITE" id="PS51898"/>
    </source>
</evidence>
<dbReference type="Pfam" id="PF13102">
    <property type="entry name" value="Phage_int_SAM_5"/>
    <property type="match status" value="1"/>
</dbReference>
<dbReference type="Pfam" id="PF00589">
    <property type="entry name" value="Phage_integrase"/>
    <property type="match status" value="1"/>
</dbReference>